<keyword evidence="2" id="KW-0472">Membrane</keyword>
<dbReference type="EMBL" id="HBGK01023932">
    <property type="protein sequence ID" value="CAD9283494.1"/>
    <property type="molecule type" value="Transcribed_RNA"/>
</dbReference>
<keyword evidence="2" id="KW-1133">Transmembrane helix</keyword>
<evidence type="ECO:0000256" key="1">
    <source>
        <dbReference type="SAM" id="MobiDB-lite"/>
    </source>
</evidence>
<feature type="transmembrane region" description="Helical" evidence="2">
    <location>
        <begin position="93"/>
        <end position="113"/>
    </location>
</feature>
<sequence>MTSDGTACEKCGSFFRALIAFFTVTAIALGISTTLVCDYVTISLRDGIGNALKGKDVGIFFWEQDDGSCELYDGAYVDEELGSIHSTARVSSVLAPCCGFFALLIITIEACCCRFCCARLFISTSFTMGSIFQGLTFLMFASKPCESLNIAKACDLSNGSIFAMVATVLYFFCSCLIWCTPKSKPVLFHGGADDDTKDDAKPAPQADYEQGAPKEEQAVEPKDANDMPQAVTH</sequence>
<name>A0A7S1UZZ6_9STRA</name>
<feature type="transmembrane region" description="Helical" evidence="2">
    <location>
        <begin position="120"/>
        <end position="141"/>
    </location>
</feature>
<gene>
    <name evidence="3" type="ORF">GOCE00092_LOCUS12406</name>
</gene>
<feature type="transmembrane region" description="Helical" evidence="2">
    <location>
        <begin position="161"/>
        <end position="179"/>
    </location>
</feature>
<reference evidence="3" key="1">
    <citation type="submission" date="2021-01" db="EMBL/GenBank/DDBJ databases">
        <authorList>
            <person name="Corre E."/>
            <person name="Pelletier E."/>
            <person name="Niang G."/>
            <person name="Scheremetjew M."/>
            <person name="Finn R."/>
            <person name="Kale V."/>
            <person name="Holt S."/>
            <person name="Cochrane G."/>
            <person name="Meng A."/>
            <person name="Brown T."/>
            <person name="Cohen L."/>
        </authorList>
    </citation>
    <scope>NUCLEOTIDE SEQUENCE</scope>
    <source>
        <strain evidence="3">CCMP 410</strain>
    </source>
</reference>
<keyword evidence="2" id="KW-0812">Transmembrane</keyword>
<dbReference type="AlphaFoldDB" id="A0A7S1UZZ6"/>
<protein>
    <submittedName>
        <fullName evidence="3">Uncharacterized protein</fullName>
    </submittedName>
</protein>
<accession>A0A7S1UZZ6</accession>
<feature type="compositionally biased region" description="Basic and acidic residues" evidence="1">
    <location>
        <begin position="212"/>
        <end position="225"/>
    </location>
</feature>
<proteinExistence type="predicted"/>
<organism evidence="3">
    <name type="scientific">Grammatophora oceanica</name>
    <dbReference type="NCBI Taxonomy" id="210454"/>
    <lineage>
        <taxon>Eukaryota</taxon>
        <taxon>Sar</taxon>
        <taxon>Stramenopiles</taxon>
        <taxon>Ochrophyta</taxon>
        <taxon>Bacillariophyta</taxon>
        <taxon>Fragilariophyceae</taxon>
        <taxon>Fragilariophycidae</taxon>
        <taxon>Rhabdonematales</taxon>
        <taxon>Grammatophoraceae</taxon>
        <taxon>Grammatophora</taxon>
    </lineage>
</organism>
<evidence type="ECO:0000256" key="2">
    <source>
        <dbReference type="SAM" id="Phobius"/>
    </source>
</evidence>
<feature type="transmembrane region" description="Helical" evidence="2">
    <location>
        <begin position="18"/>
        <end position="42"/>
    </location>
</feature>
<feature type="region of interest" description="Disordered" evidence="1">
    <location>
        <begin position="195"/>
        <end position="233"/>
    </location>
</feature>
<evidence type="ECO:0000313" key="3">
    <source>
        <dbReference type="EMBL" id="CAD9283494.1"/>
    </source>
</evidence>